<evidence type="ECO:0000256" key="1">
    <source>
        <dbReference type="ARBA" id="ARBA00023180"/>
    </source>
</evidence>
<dbReference type="InterPro" id="IPR002018">
    <property type="entry name" value="CarbesteraseB"/>
</dbReference>
<reference evidence="3" key="1">
    <citation type="submission" date="2022-03" db="EMBL/GenBank/DDBJ databases">
        <authorList>
            <person name="Sayadi A."/>
        </authorList>
    </citation>
    <scope>NUCLEOTIDE SEQUENCE</scope>
</reference>
<evidence type="ECO:0000313" key="3">
    <source>
        <dbReference type="EMBL" id="CAH2020449.1"/>
    </source>
</evidence>
<keyword evidence="4" id="KW-1185">Reference proteome</keyword>
<gene>
    <name evidence="3" type="ORF">ACAOBT_LOCUS37867</name>
</gene>
<evidence type="ECO:0000259" key="2">
    <source>
        <dbReference type="Pfam" id="PF00135"/>
    </source>
</evidence>
<feature type="domain" description="Carboxylesterase type B" evidence="2">
    <location>
        <begin position="19"/>
        <end position="92"/>
    </location>
</feature>
<dbReference type="Proteomes" id="UP001152888">
    <property type="component" value="Unassembled WGS sequence"/>
</dbReference>
<protein>
    <recommendedName>
        <fullName evidence="2">Carboxylesterase type B domain-containing protein</fullName>
    </recommendedName>
</protein>
<keyword evidence="1" id="KW-0325">Glycoprotein</keyword>
<proteinExistence type="predicted"/>
<dbReference type="SUPFAM" id="SSF53474">
    <property type="entry name" value="alpha/beta-Hydrolases"/>
    <property type="match status" value="1"/>
</dbReference>
<name>A0A9P0QI14_ACAOB</name>
<organism evidence="3 4">
    <name type="scientific">Acanthoscelides obtectus</name>
    <name type="common">Bean weevil</name>
    <name type="synonym">Bruchus obtectus</name>
    <dbReference type="NCBI Taxonomy" id="200917"/>
    <lineage>
        <taxon>Eukaryota</taxon>
        <taxon>Metazoa</taxon>
        <taxon>Ecdysozoa</taxon>
        <taxon>Arthropoda</taxon>
        <taxon>Hexapoda</taxon>
        <taxon>Insecta</taxon>
        <taxon>Pterygota</taxon>
        <taxon>Neoptera</taxon>
        <taxon>Endopterygota</taxon>
        <taxon>Coleoptera</taxon>
        <taxon>Polyphaga</taxon>
        <taxon>Cucujiformia</taxon>
        <taxon>Chrysomeloidea</taxon>
        <taxon>Chrysomelidae</taxon>
        <taxon>Bruchinae</taxon>
        <taxon>Bruchini</taxon>
        <taxon>Acanthoscelides</taxon>
    </lineage>
</organism>
<accession>A0A9P0QI14</accession>
<sequence length="138" mass="15894">MEDKEGLGYISEIFTQSRDSIPDDMHVTEENKDTIKAELMNFYTSGGNYVDNPRKLVTLMSDHDFVKSVLKFAEQLVKHSQNPYLYQFSYKGVLGFHRNQSACGWLAWEFAHSASLTVVPQSLHRPFRIFTGYSFLSN</sequence>
<dbReference type="EMBL" id="CAKOFQ010011075">
    <property type="protein sequence ID" value="CAH2020449.1"/>
    <property type="molecule type" value="Genomic_DNA"/>
</dbReference>
<dbReference type="OrthoDB" id="19653at2759"/>
<dbReference type="InterPro" id="IPR029058">
    <property type="entry name" value="AB_hydrolase_fold"/>
</dbReference>
<dbReference type="Pfam" id="PF00135">
    <property type="entry name" value="COesterase"/>
    <property type="match status" value="1"/>
</dbReference>
<comment type="caution">
    <text evidence="3">The sequence shown here is derived from an EMBL/GenBank/DDBJ whole genome shotgun (WGS) entry which is preliminary data.</text>
</comment>
<dbReference type="Gene3D" id="3.40.50.1820">
    <property type="entry name" value="alpha/beta hydrolase"/>
    <property type="match status" value="1"/>
</dbReference>
<evidence type="ECO:0000313" key="4">
    <source>
        <dbReference type="Proteomes" id="UP001152888"/>
    </source>
</evidence>
<dbReference type="AlphaFoldDB" id="A0A9P0QI14"/>